<reference evidence="2" key="1">
    <citation type="submission" date="2023-04" db="EMBL/GenBank/DDBJ databases">
        <title>Phytophthora fragariaefolia NBRC 109709.</title>
        <authorList>
            <person name="Ichikawa N."/>
            <person name="Sato H."/>
            <person name="Tonouchi N."/>
        </authorList>
    </citation>
    <scope>NUCLEOTIDE SEQUENCE</scope>
    <source>
        <strain evidence="2">NBRC 109709</strain>
    </source>
</reference>
<dbReference type="EMBL" id="BSXT01005127">
    <property type="protein sequence ID" value="GMF59830.1"/>
    <property type="molecule type" value="Genomic_DNA"/>
</dbReference>
<feature type="region of interest" description="Disordered" evidence="1">
    <location>
        <begin position="53"/>
        <end position="91"/>
    </location>
</feature>
<dbReference type="AlphaFoldDB" id="A0A9W6YCF6"/>
<evidence type="ECO:0000313" key="2">
    <source>
        <dbReference type="EMBL" id="GMF59830.1"/>
    </source>
</evidence>
<evidence type="ECO:0000313" key="3">
    <source>
        <dbReference type="Proteomes" id="UP001165121"/>
    </source>
</evidence>
<feature type="compositionally biased region" description="Polar residues" evidence="1">
    <location>
        <begin position="72"/>
        <end position="82"/>
    </location>
</feature>
<sequence>MCDEVRSQDSDTASGMRDTDNRIVFERILLSVCVLSPGPLPQRNLTEVFAAAADGRSSDEGPDPASDEEEASNGSTPLVRSQTLDEEMRDGEVVSTPRVIGMCVSCTYTLRIRVINLNMYSHAVLDTFANDPNICRPDDTGDYAALNSDGEFEGNSATMT</sequence>
<accession>A0A9W6YCF6</accession>
<name>A0A9W6YCF6_9STRA</name>
<evidence type="ECO:0000256" key="1">
    <source>
        <dbReference type="SAM" id="MobiDB-lite"/>
    </source>
</evidence>
<gene>
    <name evidence="2" type="ORF">Pfra01_002593200</name>
</gene>
<protein>
    <submittedName>
        <fullName evidence="2">Unnamed protein product</fullName>
    </submittedName>
</protein>
<organism evidence="2 3">
    <name type="scientific">Phytophthora fragariaefolia</name>
    <dbReference type="NCBI Taxonomy" id="1490495"/>
    <lineage>
        <taxon>Eukaryota</taxon>
        <taxon>Sar</taxon>
        <taxon>Stramenopiles</taxon>
        <taxon>Oomycota</taxon>
        <taxon>Peronosporomycetes</taxon>
        <taxon>Peronosporales</taxon>
        <taxon>Peronosporaceae</taxon>
        <taxon>Phytophthora</taxon>
    </lineage>
</organism>
<dbReference type="Proteomes" id="UP001165121">
    <property type="component" value="Unassembled WGS sequence"/>
</dbReference>
<comment type="caution">
    <text evidence="2">The sequence shown here is derived from an EMBL/GenBank/DDBJ whole genome shotgun (WGS) entry which is preliminary data.</text>
</comment>
<proteinExistence type="predicted"/>
<keyword evidence="3" id="KW-1185">Reference proteome</keyword>
<feature type="compositionally biased region" description="Acidic residues" evidence="1">
    <location>
        <begin position="60"/>
        <end position="71"/>
    </location>
</feature>